<proteinExistence type="predicted"/>
<dbReference type="KEGG" id="ppd:Ppro_3411"/>
<dbReference type="PANTHER" id="PTHR39419:SF1">
    <property type="entry name" value="SLL0814 PROTEIN"/>
    <property type="match status" value="1"/>
</dbReference>
<keyword evidence="2" id="KW-0812">Transmembrane</keyword>
<feature type="transmembrane region" description="Helical" evidence="2">
    <location>
        <begin position="237"/>
        <end position="257"/>
    </location>
</feature>
<dbReference type="RefSeq" id="WP_011737220.1">
    <property type="nucleotide sequence ID" value="NC_008609.1"/>
</dbReference>
<dbReference type="AlphaFoldDB" id="A1AUI3"/>
<feature type="transmembrane region" description="Helical" evidence="2">
    <location>
        <begin position="126"/>
        <end position="144"/>
    </location>
</feature>
<evidence type="ECO:0000256" key="1">
    <source>
        <dbReference type="SAM" id="MobiDB-lite"/>
    </source>
</evidence>
<feature type="transmembrane region" description="Helical" evidence="2">
    <location>
        <begin position="43"/>
        <end position="68"/>
    </location>
</feature>
<evidence type="ECO:0000313" key="4">
    <source>
        <dbReference type="Proteomes" id="UP000006732"/>
    </source>
</evidence>
<keyword evidence="2" id="KW-1133">Transmembrane helix</keyword>
<dbReference type="EMBL" id="CP000482">
    <property type="protein sequence ID" value="ABL01004.1"/>
    <property type="molecule type" value="Genomic_DNA"/>
</dbReference>
<gene>
    <name evidence="3" type="ordered locus">Ppro_3411</name>
</gene>
<keyword evidence="4" id="KW-1185">Reference proteome</keyword>
<dbReference type="InterPro" id="IPR007354">
    <property type="entry name" value="CruF-like"/>
</dbReference>
<reference evidence="3 4" key="1">
    <citation type="submission" date="2006-10" db="EMBL/GenBank/DDBJ databases">
        <title>Complete sequence of chromosome of Pelobacter propionicus DSM 2379.</title>
        <authorList>
            <consortium name="US DOE Joint Genome Institute"/>
            <person name="Copeland A."/>
            <person name="Lucas S."/>
            <person name="Lapidus A."/>
            <person name="Barry K."/>
            <person name="Detter J.C."/>
            <person name="Glavina del Rio T."/>
            <person name="Hammon N."/>
            <person name="Israni S."/>
            <person name="Dalin E."/>
            <person name="Tice H."/>
            <person name="Pitluck S."/>
            <person name="Saunders E."/>
            <person name="Brettin T."/>
            <person name="Bruce D."/>
            <person name="Han C."/>
            <person name="Tapia R."/>
            <person name="Schmutz J."/>
            <person name="Larimer F."/>
            <person name="Land M."/>
            <person name="Hauser L."/>
            <person name="Kyrpides N."/>
            <person name="Kim E."/>
            <person name="Lovley D."/>
            <person name="Richardson P."/>
        </authorList>
    </citation>
    <scope>NUCLEOTIDE SEQUENCE [LARGE SCALE GENOMIC DNA]</scope>
    <source>
        <strain evidence="4">DSM 2379 / NBRC 103807 / OttBd1</strain>
    </source>
</reference>
<dbReference type="PANTHER" id="PTHR39419">
    <property type="entry name" value="SLL0814 PROTEIN"/>
    <property type="match status" value="1"/>
</dbReference>
<protein>
    <recommendedName>
        <fullName evidence="5">Carotenoid biosynthesis protein</fullName>
    </recommendedName>
</protein>
<dbReference type="Proteomes" id="UP000006732">
    <property type="component" value="Chromosome"/>
</dbReference>
<feature type="transmembrane region" description="Helical" evidence="2">
    <location>
        <begin position="88"/>
        <end position="105"/>
    </location>
</feature>
<dbReference type="OrthoDB" id="9811293at2"/>
<feature type="transmembrane region" description="Helical" evidence="2">
    <location>
        <begin position="176"/>
        <end position="193"/>
    </location>
</feature>
<feature type="transmembrane region" description="Helical" evidence="2">
    <location>
        <begin position="213"/>
        <end position="231"/>
    </location>
</feature>
<sequence>MNDYLNIAIGTISMRPYVFAFFAAFLLACVPHVGWRRTLTFTLAAYLIAFSSEWLSINTGFPYGWYYYIDSTSSRELWVAGVPFFDSLSYVFLTYCSYSTALFVLSPLKAWRWNLVTLETRRIRSSLSVLILGSFLQTFLDIVIDPVALQGRRWFLGQIYGYGTNGIHFGVPLSNYFGWLLTSICLVSAFQMIDSRRYEGAPAGIRTIPFHSLLGPILYLSVLVFNIAVTLWIGETFMALCGILIFTLPLLMTLLMARQRVNRYSKEEFGEHVRDYPWSAAALARRTPDRIPAAGPVPTYFRNHPQQPEG</sequence>
<evidence type="ECO:0000256" key="2">
    <source>
        <dbReference type="SAM" id="Phobius"/>
    </source>
</evidence>
<feature type="region of interest" description="Disordered" evidence="1">
    <location>
        <begin position="290"/>
        <end position="310"/>
    </location>
</feature>
<accession>A1AUI3</accession>
<keyword evidence="2" id="KW-0472">Membrane</keyword>
<evidence type="ECO:0000313" key="3">
    <source>
        <dbReference type="EMBL" id="ABL01004.1"/>
    </source>
</evidence>
<dbReference type="eggNOG" id="COG2324">
    <property type="taxonomic scope" value="Bacteria"/>
</dbReference>
<name>A1AUI3_PELPD</name>
<feature type="transmembrane region" description="Helical" evidence="2">
    <location>
        <begin position="12"/>
        <end position="31"/>
    </location>
</feature>
<dbReference type="Pfam" id="PF04240">
    <property type="entry name" value="Caroten_synth"/>
    <property type="match status" value="1"/>
</dbReference>
<organism evidence="3 4">
    <name type="scientific">Pelobacter propionicus (strain DSM 2379 / NBRC 103807 / OttBd1)</name>
    <dbReference type="NCBI Taxonomy" id="338966"/>
    <lineage>
        <taxon>Bacteria</taxon>
        <taxon>Pseudomonadati</taxon>
        <taxon>Thermodesulfobacteriota</taxon>
        <taxon>Desulfuromonadia</taxon>
        <taxon>Desulfuromonadales</taxon>
        <taxon>Desulfuromonadaceae</taxon>
        <taxon>Pelobacter</taxon>
    </lineage>
</organism>
<dbReference type="HOGENOM" id="CLU_086312_0_0_7"/>
<dbReference type="STRING" id="338966.Ppro_3411"/>
<evidence type="ECO:0008006" key="5">
    <source>
        <dbReference type="Google" id="ProtNLM"/>
    </source>
</evidence>